<dbReference type="InterPro" id="IPR016032">
    <property type="entry name" value="Sig_transdc_resp-reg_C-effctor"/>
</dbReference>
<dbReference type="CDD" id="cd17535">
    <property type="entry name" value="REC_NarL-like"/>
    <property type="match status" value="1"/>
</dbReference>
<dbReference type="InterPro" id="IPR001789">
    <property type="entry name" value="Sig_transdc_resp-reg_receiver"/>
</dbReference>
<dbReference type="InterPro" id="IPR058245">
    <property type="entry name" value="NreC/VraR/RcsB-like_REC"/>
</dbReference>
<evidence type="ECO:0000259" key="6">
    <source>
        <dbReference type="PROSITE" id="PS50043"/>
    </source>
</evidence>
<dbReference type="Gene3D" id="3.40.50.2300">
    <property type="match status" value="1"/>
</dbReference>
<dbReference type="GO" id="GO:0006355">
    <property type="term" value="P:regulation of DNA-templated transcription"/>
    <property type="evidence" value="ECO:0007669"/>
    <property type="project" value="InterPro"/>
</dbReference>
<feature type="domain" description="HTH luxR-type" evidence="6">
    <location>
        <begin position="144"/>
        <end position="209"/>
    </location>
</feature>
<dbReference type="EMBL" id="FXYF01000028">
    <property type="protein sequence ID" value="SMX50784.1"/>
    <property type="molecule type" value="Genomic_DNA"/>
</dbReference>
<keyword evidence="1 5" id="KW-0597">Phosphoprotein</keyword>
<dbReference type="SMART" id="SM00448">
    <property type="entry name" value="REC"/>
    <property type="match status" value="1"/>
</dbReference>
<dbReference type="GO" id="GO:0003677">
    <property type="term" value="F:DNA binding"/>
    <property type="evidence" value="ECO:0007669"/>
    <property type="project" value="UniProtKB-KW"/>
</dbReference>
<dbReference type="PANTHER" id="PTHR43214">
    <property type="entry name" value="TWO-COMPONENT RESPONSE REGULATOR"/>
    <property type="match status" value="1"/>
</dbReference>
<dbReference type="OrthoDB" id="9814495at2"/>
<dbReference type="PRINTS" id="PR00038">
    <property type="entry name" value="HTHLUXR"/>
</dbReference>
<reference evidence="8 9" key="1">
    <citation type="submission" date="2017-05" db="EMBL/GenBank/DDBJ databases">
        <authorList>
            <person name="Song R."/>
            <person name="Chenine A.L."/>
            <person name="Ruprecht R.M."/>
        </authorList>
    </citation>
    <scope>NUCLEOTIDE SEQUENCE [LARGE SCALE GENOMIC DNA]</scope>
    <source>
        <strain evidence="8 9">CECT 8898</strain>
    </source>
</reference>
<evidence type="ECO:0000313" key="9">
    <source>
        <dbReference type="Proteomes" id="UP000207598"/>
    </source>
</evidence>
<keyword evidence="9" id="KW-1185">Reference proteome</keyword>
<accession>A0A238L6R0</accession>
<feature type="modified residue" description="4-aspartylphosphate" evidence="5">
    <location>
        <position position="63"/>
    </location>
</feature>
<dbReference type="SUPFAM" id="SSF52172">
    <property type="entry name" value="CheY-like"/>
    <property type="match status" value="1"/>
</dbReference>
<evidence type="ECO:0000256" key="2">
    <source>
        <dbReference type="ARBA" id="ARBA00023015"/>
    </source>
</evidence>
<dbReference type="Pfam" id="PF00196">
    <property type="entry name" value="GerE"/>
    <property type="match status" value="1"/>
</dbReference>
<gene>
    <name evidence="8" type="primary">nreC_2</name>
    <name evidence="8" type="ORF">MAA8898_04988</name>
</gene>
<evidence type="ECO:0000256" key="4">
    <source>
        <dbReference type="ARBA" id="ARBA00023163"/>
    </source>
</evidence>
<keyword evidence="2" id="KW-0805">Transcription regulation</keyword>
<dbReference type="InterPro" id="IPR011006">
    <property type="entry name" value="CheY-like_superfamily"/>
</dbReference>
<dbReference type="RefSeq" id="WP_094023698.1">
    <property type="nucleotide sequence ID" value="NZ_FXYF01000028.1"/>
</dbReference>
<dbReference type="AlphaFoldDB" id="A0A238L6R0"/>
<feature type="domain" description="Response regulatory" evidence="7">
    <location>
        <begin position="7"/>
        <end position="128"/>
    </location>
</feature>
<dbReference type="SUPFAM" id="SSF46894">
    <property type="entry name" value="C-terminal effector domain of the bipartite response regulators"/>
    <property type="match status" value="1"/>
</dbReference>
<dbReference type="GO" id="GO:0000160">
    <property type="term" value="P:phosphorelay signal transduction system"/>
    <property type="evidence" value="ECO:0007669"/>
    <property type="project" value="InterPro"/>
</dbReference>
<dbReference type="Proteomes" id="UP000207598">
    <property type="component" value="Unassembled WGS sequence"/>
</dbReference>
<sequence>MSEPRFQAVIADDHAIVRSGLRVALETPGLIEPVGIAVVAEAADGLAAIAAVRQHRPALLLLDVQMPLAGGLEVLVEARRWSPDTRVVILSGITATGKIAELVSCGVDGLFSKGDDNEELFTALPGILRGRRHIAGAFRRMLEEAPDASALSDRERQVLNLVVAGRSNREIAEILGISAKTVDRHRTNLMQKLDVHSVAQLIAYALREGLIAPAAGL</sequence>
<dbReference type="InterPro" id="IPR039420">
    <property type="entry name" value="WalR-like"/>
</dbReference>
<dbReference type="Gene3D" id="1.10.10.10">
    <property type="entry name" value="Winged helix-like DNA-binding domain superfamily/Winged helix DNA-binding domain"/>
    <property type="match status" value="1"/>
</dbReference>
<protein>
    <submittedName>
        <fullName evidence="8">Oxygen regulatory protein NreC</fullName>
    </submittedName>
</protein>
<organism evidence="8 9">
    <name type="scientific">Maliponia aquimaris</name>
    <dbReference type="NCBI Taxonomy" id="1673631"/>
    <lineage>
        <taxon>Bacteria</taxon>
        <taxon>Pseudomonadati</taxon>
        <taxon>Pseudomonadota</taxon>
        <taxon>Alphaproteobacteria</taxon>
        <taxon>Rhodobacterales</taxon>
        <taxon>Paracoccaceae</taxon>
        <taxon>Maliponia</taxon>
    </lineage>
</organism>
<dbReference type="PANTHER" id="PTHR43214:SF41">
    <property type="entry name" value="NITRATE_NITRITE RESPONSE REGULATOR PROTEIN NARP"/>
    <property type="match status" value="1"/>
</dbReference>
<evidence type="ECO:0000256" key="3">
    <source>
        <dbReference type="ARBA" id="ARBA00023125"/>
    </source>
</evidence>
<evidence type="ECO:0000256" key="5">
    <source>
        <dbReference type="PROSITE-ProRule" id="PRU00169"/>
    </source>
</evidence>
<evidence type="ECO:0000313" key="8">
    <source>
        <dbReference type="EMBL" id="SMX50784.1"/>
    </source>
</evidence>
<dbReference type="Pfam" id="PF00072">
    <property type="entry name" value="Response_reg"/>
    <property type="match status" value="1"/>
</dbReference>
<dbReference type="PROSITE" id="PS50110">
    <property type="entry name" value="RESPONSE_REGULATORY"/>
    <property type="match status" value="1"/>
</dbReference>
<keyword evidence="3" id="KW-0238">DNA-binding</keyword>
<evidence type="ECO:0000259" key="7">
    <source>
        <dbReference type="PROSITE" id="PS50110"/>
    </source>
</evidence>
<dbReference type="CDD" id="cd06170">
    <property type="entry name" value="LuxR_C_like"/>
    <property type="match status" value="1"/>
</dbReference>
<name>A0A238L6R0_9RHOB</name>
<proteinExistence type="predicted"/>
<dbReference type="InterPro" id="IPR000792">
    <property type="entry name" value="Tscrpt_reg_LuxR_C"/>
</dbReference>
<evidence type="ECO:0000256" key="1">
    <source>
        <dbReference type="ARBA" id="ARBA00022553"/>
    </source>
</evidence>
<keyword evidence="4" id="KW-0804">Transcription</keyword>
<dbReference type="SMART" id="SM00421">
    <property type="entry name" value="HTH_LUXR"/>
    <property type="match status" value="1"/>
</dbReference>
<dbReference type="PROSITE" id="PS50043">
    <property type="entry name" value="HTH_LUXR_2"/>
    <property type="match status" value="1"/>
</dbReference>
<dbReference type="PROSITE" id="PS00622">
    <property type="entry name" value="HTH_LUXR_1"/>
    <property type="match status" value="1"/>
</dbReference>
<dbReference type="InterPro" id="IPR036388">
    <property type="entry name" value="WH-like_DNA-bd_sf"/>
</dbReference>